<protein>
    <submittedName>
        <fullName evidence="3">Thioredoxin domain-containing protein</fullName>
    </submittedName>
</protein>
<feature type="chain" id="PRO_5028809011" evidence="1">
    <location>
        <begin position="17"/>
        <end position="640"/>
    </location>
</feature>
<dbReference type="Proteomes" id="UP000492821">
    <property type="component" value="Unassembled WGS sequence"/>
</dbReference>
<reference evidence="3" key="2">
    <citation type="submission" date="2020-10" db="UniProtKB">
        <authorList>
            <consortium name="WormBaseParasite"/>
        </authorList>
    </citation>
    <scope>IDENTIFICATION</scope>
</reference>
<accession>A0A7E4ULX0</accession>
<dbReference type="PANTHER" id="PTHR22699">
    <property type="entry name" value="THIOREDOXIN DOMAIN-CONTAINING PROTEIN 16"/>
    <property type="match status" value="1"/>
</dbReference>
<reference evidence="2" key="1">
    <citation type="journal article" date="2013" name="Genetics">
        <title>The draft genome and transcriptome of Panagrellus redivivus are shaped by the harsh demands of a free-living lifestyle.</title>
        <authorList>
            <person name="Srinivasan J."/>
            <person name="Dillman A.R."/>
            <person name="Macchietto M.G."/>
            <person name="Heikkinen L."/>
            <person name="Lakso M."/>
            <person name="Fracchia K.M."/>
            <person name="Antoshechkin I."/>
            <person name="Mortazavi A."/>
            <person name="Wong G."/>
            <person name="Sternberg P.W."/>
        </authorList>
    </citation>
    <scope>NUCLEOTIDE SEQUENCE [LARGE SCALE GENOMIC DNA]</scope>
    <source>
        <strain evidence="2">MT8872</strain>
    </source>
</reference>
<proteinExistence type="predicted"/>
<dbReference type="WBParaSite" id="Pan_g10348.t1">
    <property type="protein sequence ID" value="Pan_g10348.t1"/>
    <property type="gene ID" value="Pan_g10348"/>
</dbReference>
<dbReference type="PANTHER" id="PTHR22699:SF1">
    <property type="entry name" value="THIOREDOXIN DOMAIN-CONTAINING PROTEIN 16"/>
    <property type="match status" value="1"/>
</dbReference>
<keyword evidence="1" id="KW-0732">Signal</keyword>
<evidence type="ECO:0000256" key="1">
    <source>
        <dbReference type="SAM" id="SignalP"/>
    </source>
</evidence>
<name>A0A7E4ULX0_PANRE</name>
<organism evidence="2 3">
    <name type="scientific">Panagrellus redivivus</name>
    <name type="common">Microworm</name>
    <dbReference type="NCBI Taxonomy" id="6233"/>
    <lineage>
        <taxon>Eukaryota</taxon>
        <taxon>Metazoa</taxon>
        <taxon>Ecdysozoa</taxon>
        <taxon>Nematoda</taxon>
        <taxon>Chromadorea</taxon>
        <taxon>Rhabditida</taxon>
        <taxon>Tylenchina</taxon>
        <taxon>Panagrolaimomorpha</taxon>
        <taxon>Panagrolaimoidea</taxon>
        <taxon>Panagrolaimidae</taxon>
        <taxon>Panagrellus</taxon>
    </lineage>
</organism>
<dbReference type="Pfam" id="PF13848">
    <property type="entry name" value="Thioredoxin_6"/>
    <property type="match status" value="1"/>
</dbReference>
<dbReference type="Gene3D" id="3.40.30.10">
    <property type="entry name" value="Glutaredoxin"/>
    <property type="match status" value="2"/>
</dbReference>
<dbReference type="CDD" id="cd02961">
    <property type="entry name" value="PDI_a_family"/>
    <property type="match status" value="1"/>
</dbReference>
<dbReference type="SUPFAM" id="SSF52833">
    <property type="entry name" value="Thioredoxin-like"/>
    <property type="match status" value="2"/>
</dbReference>
<keyword evidence="2" id="KW-1185">Reference proteome</keyword>
<dbReference type="InterPro" id="IPR036249">
    <property type="entry name" value="Thioredoxin-like_sf"/>
</dbReference>
<dbReference type="AlphaFoldDB" id="A0A7E4ULX0"/>
<sequence length="640" mass="71880">MLRVQLLIVSVAVVCAQCPFKHGGGDHVGHHHPPAVKQIFAETNDDSGPPGSEPDPHFIQTTFIHRDKSDEDLKFTQEVIELINILRMKLKSHAKLAIDNENIDCEGGGFPQCKEYPLNSAYHFLVVEDSSHGAAIYSLDRIHNTNVEKIELALLDALSRHSKISLMPFASENTEHELGFVRVITPKELARFARDNSAANKAPPTTIYTRSPTELNLINENILEFRKIEEPTISTDDALADLKGSDLNDALEDPKTKYVFVLFWTRVSSVSLHALQLWKETAENFKSNEEVVIGAVACHDEQEVCRAFGIGHHDKHTIFAYQHGQKLTAQFNMRDSQFYTEWIKLVIAGPVQKVETLEKLAEARKGYIEAIKDLGKQAVVTVGIFQSEDSDEFIRFRKVALILFGRYHFVYFINPDAAASITTFRPFEKTRRIDYNGNFDVPSLVRHITQSSVPSIFNFSHGFTGDVIYYSAKSLVLLVHNEDADRRAEFVELASSNANAVLYAFAEIDRSSSVELKTFFKAINLETTAVPLLCVFAEKQIRCHKNVQKIDVSLLKSDIDAHFVDLETNEPHPLKYIQLEHINSIFGTQEIKLLPDPVLTKPINHHGGFNPHGAGVDMPSADASGCPMMSHLNNNLRDEL</sequence>
<evidence type="ECO:0000313" key="3">
    <source>
        <dbReference type="WBParaSite" id="Pan_g10348.t1"/>
    </source>
</evidence>
<feature type="signal peptide" evidence="1">
    <location>
        <begin position="1"/>
        <end position="16"/>
    </location>
</feature>
<dbReference type="CDD" id="cd02981">
    <property type="entry name" value="PDI_b_family"/>
    <property type="match status" value="1"/>
</dbReference>
<dbReference type="InterPro" id="IPR040090">
    <property type="entry name" value="TXNDC16"/>
</dbReference>
<evidence type="ECO:0000313" key="2">
    <source>
        <dbReference type="Proteomes" id="UP000492821"/>
    </source>
</evidence>